<feature type="compositionally biased region" description="Basic and acidic residues" evidence="1">
    <location>
        <begin position="115"/>
        <end position="125"/>
    </location>
</feature>
<sequence>METIDIEYEWQPPRCDTCKICYHIDDQCPKKVKVDAPTQESDDGFCVVSNRVNVNDEASTSQPKENKEASSQPKSNVNGKASTSQPKENKEAASQSNAFSALEEDNGNPMDDLVYETRKKVEAPPKKTPRKTGIWSGRKADSPKRNVVFSPETKVHYFDRDDMEFDDMGRRPRDGSMRMPTTIMVDGFLMVISISYQLIYVPVQDSSRPISGCRMSHRPIIRGMCLDLGVSLVTRALGNPLVKTSAACNLDEMKIGRTSYGRFIITLDGNRCKASVDDLETTNCFFDDQEIKHEPRITAEPLIDLLVIGQEAQSL</sequence>
<comment type="caution">
    <text evidence="2">The sequence shown here is derived from an EMBL/GenBank/DDBJ whole genome shotgun (WGS) entry which is preliminary data.</text>
</comment>
<evidence type="ECO:0000313" key="3">
    <source>
        <dbReference type="Proteomes" id="UP001151760"/>
    </source>
</evidence>
<dbReference type="Proteomes" id="UP001151760">
    <property type="component" value="Unassembled WGS sequence"/>
</dbReference>
<dbReference type="EMBL" id="BQNB010008959">
    <property type="protein sequence ID" value="GJS56772.1"/>
    <property type="molecule type" value="Genomic_DNA"/>
</dbReference>
<proteinExistence type="predicted"/>
<protein>
    <submittedName>
        <fullName evidence="2">Uncharacterized protein</fullName>
    </submittedName>
</protein>
<organism evidence="2 3">
    <name type="scientific">Tanacetum coccineum</name>
    <dbReference type="NCBI Taxonomy" id="301880"/>
    <lineage>
        <taxon>Eukaryota</taxon>
        <taxon>Viridiplantae</taxon>
        <taxon>Streptophyta</taxon>
        <taxon>Embryophyta</taxon>
        <taxon>Tracheophyta</taxon>
        <taxon>Spermatophyta</taxon>
        <taxon>Magnoliopsida</taxon>
        <taxon>eudicotyledons</taxon>
        <taxon>Gunneridae</taxon>
        <taxon>Pentapetalae</taxon>
        <taxon>asterids</taxon>
        <taxon>campanulids</taxon>
        <taxon>Asterales</taxon>
        <taxon>Asteraceae</taxon>
        <taxon>Asteroideae</taxon>
        <taxon>Anthemideae</taxon>
        <taxon>Anthemidinae</taxon>
        <taxon>Tanacetum</taxon>
    </lineage>
</organism>
<feature type="compositionally biased region" description="Polar residues" evidence="1">
    <location>
        <begin position="54"/>
        <end position="99"/>
    </location>
</feature>
<accession>A0ABQ4WV54</accession>
<gene>
    <name evidence="2" type="ORF">Tco_0651556</name>
</gene>
<evidence type="ECO:0000256" key="1">
    <source>
        <dbReference type="SAM" id="MobiDB-lite"/>
    </source>
</evidence>
<reference evidence="2" key="1">
    <citation type="journal article" date="2022" name="Int. J. Mol. Sci.">
        <title>Draft Genome of Tanacetum Coccineum: Genomic Comparison of Closely Related Tanacetum-Family Plants.</title>
        <authorList>
            <person name="Yamashiro T."/>
            <person name="Shiraishi A."/>
            <person name="Nakayama K."/>
            <person name="Satake H."/>
        </authorList>
    </citation>
    <scope>NUCLEOTIDE SEQUENCE</scope>
</reference>
<name>A0ABQ4WV54_9ASTR</name>
<feature type="region of interest" description="Disordered" evidence="1">
    <location>
        <begin position="54"/>
        <end position="145"/>
    </location>
</feature>
<keyword evidence="3" id="KW-1185">Reference proteome</keyword>
<reference evidence="2" key="2">
    <citation type="submission" date="2022-01" db="EMBL/GenBank/DDBJ databases">
        <authorList>
            <person name="Yamashiro T."/>
            <person name="Shiraishi A."/>
            <person name="Satake H."/>
            <person name="Nakayama K."/>
        </authorList>
    </citation>
    <scope>NUCLEOTIDE SEQUENCE</scope>
</reference>
<evidence type="ECO:0000313" key="2">
    <source>
        <dbReference type="EMBL" id="GJS56772.1"/>
    </source>
</evidence>